<comment type="similarity">
    <text evidence="8">Belongs to the ATPase delta chain family.</text>
</comment>
<dbReference type="PANTHER" id="PTHR11910">
    <property type="entry name" value="ATP SYNTHASE DELTA CHAIN"/>
    <property type="match status" value="1"/>
</dbReference>
<dbReference type="Proteomes" id="UP000683585">
    <property type="component" value="Chromosome"/>
</dbReference>
<dbReference type="NCBIfam" id="NF004404">
    <property type="entry name" value="PRK05758.2-5"/>
    <property type="match status" value="1"/>
</dbReference>
<dbReference type="Pfam" id="PF00213">
    <property type="entry name" value="OSCP"/>
    <property type="match status" value="1"/>
</dbReference>
<keyword evidence="4 8" id="KW-0406">Ion transport</keyword>
<dbReference type="NCBIfam" id="TIGR01145">
    <property type="entry name" value="ATP_synt_delta"/>
    <property type="match status" value="1"/>
</dbReference>
<dbReference type="GO" id="GO:0005886">
    <property type="term" value="C:plasma membrane"/>
    <property type="evidence" value="ECO:0007669"/>
    <property type="project" value="UniProtKB-SubCell"/>
</dbReference>
<dbReference type="Gene3D" id="1.10.520.20">
    <property type="entry name" value="N-terminal domain of the delta subunit of the F1F0-ATP synthase"/>
    <property type="match status" value="1"/>
</dbReference>
<evidence type="ECO:0000313" key="10">
    <source>
        <dbReference type="Proteomes" id="UP000683585"/>
    </source>
</evidence>
<dbReference type="PROSITE" id="PS00389">
    <property type="entry name" value="ATPASE_DELTA"/>
    <property type="match status" value="1"/>
</dbReference>
<evidence type="ECO:0000313" key="9">
    <source>
        <dbReference type="EMBL" id="CAD6512833.1"/>
    </source>
</evidence>
<evidence type="ECO:0000256" key="5">
    <source>
        <dbReference type="ARBA" id="ARBA00023136"/>
    </source>
</evidence>
<comment type="function">
    <text evidence="8">This protein is part of the stalk that links CF(0) to CF(1). It either transmits conformational changes from CF(0) to CF(1) or is implicated in proton conduction.</text>
</comment>
<keyword evidence="7 8" id="KW-0066">ATP synthesis</keyword>
<dbReference type="PRINTS" id="PR00125">
    <property type="entry name" value="ATPASEDELTA"/>
</dbReference>
<proteinExistence type="inferred from homology"/>
<gene>
    <name evidence="8 9" type="primary">atpH</name>
    <name evidence="9" type="ORF">PROFFT_A_06560</name>
</gene>
<keyword evidence="3 8" id="KW-0375">Hydrogen ion transport</keyword>
<keyword evidence="6 8" id="KW-0139">CF(1)</keyword>
<evidence type="ECO:0000256" key="3">
    <source>
        <dbReference type="ARBA" id="ARBA00022781"/>
    </source>
</evidence>
<comment type="subcellular location">
    <subcellularLocation>
        <location evidence="8">Cell membrane</location>
        <topology evidence="8">Peripheral membrane protein</topology>
    </subcellularLocation>
    <subcellularLocation>
        <location evidence="1">Membrane</location>
    </subcellularLocation>
</comment>
<dbReference type="InterPro" id="IPR020781">
    <property type="entry name" value="ATPase_OSCP/d_CS"/>
</dbReference>
<evidence type="ECO:0000256" key="2">
    <source>
        <dbReference type="ARBA" id="ARBA00022448"/>
    </source>
</evidence>
<keyword evidence="5 8" id="KW-0472">Membrane</keyword>
<comment type="function">
    <text evidence="8">F(1)F(0) ATP synthase produces ATP from ADP in the presence of a proton or sodium gradient. F-type ATPases consist of two structural domains, F(1) containing the extramembraneous catalytic core and F(0) containing the membrane proton channel, linked together by a central stalk and a peripheral stalk. During catalysis, ATP synthesis in the catalytic domain of F(1) is coupled via a rotary mechanism of the central stalk subunits to proton translocation.</text>
</comment>
<protein>
    <recommendedName>
        <fullName evidence="8">ATP synthase subunit delta</fullName>
    </recommendedName>
    <alternativeName>
        <fullName evidence="8">ATP synthase F(1) sector subunit delta</fullName>
    </alternativeName>
    <alternativeName>
        <fullName evidence="8">F-type ATPase subunit delta</fullName>
        <shortName evidence="8">F-ATPase subunit delta</shortName>
    </alternativeName>
</protein>
<dbReference type="GO" id="GO:0046933">
    <property type="term" value="F:proton-transporting ATP synthase activity, rotational mechanism"/>
    <property type="evidence" value="ECO:0007669"/>
    <property type="project" value="UniProtKB-UniRule"/>
</dbReference>
<keyword evidence="2 8" id="KW-0813">Transport</keyword>
<dbReference type="KEGG" id="ptf:PROFFT_A_06560"/>
<sequence length="178" mass="20543">MMSALITVARPYARAAFNFAVEHQNLNSWQQMLFFCSEVTREKNVAHILARTLTTGKLSDFFIKLCGDQLDKFGHNFIKIMSEQRRLMLLPEVFRQFNILRDVFEDTIKIEVISVSTLSAKQISKIKEAMERRLSSRVKINCKIDESIIAGVIIRIGDLVIDGSIRNRLQLLADYLQY</sequence>
<evidence type="ECO:0000256" key="6">
    <source>
        <dbReference type="ARBA" id="ARBA00023196"/>
    </source>
</evidence>
<keyword evidence="10" id="KW-1185">Reference proteome</keyword>
<dbReference type="NCBIfam" id="NF004402">
    <property type="entry name" value="PRK05758.2-2"/>
    <property type="match status" value="1"/>
</dbReference>
<dbReference type="AlphaFoldDB" id="A0A8E4EZ65"/>
<reference evidence="9" key="1">
    <citation type="submission" date="2020-10" db="EMBL/GenBank/DDBJ databases">
        <authorList>
            <person name="Szabo G."/>
        </authorList>
    </citation>
    <scope>NUCLEOTIDE SEQUENCE</scope>
    <source>
        <strain evidence="9">PROFFT</strain>
    </source>
</reference>
<evidence type="ECO:0000256" key="8">
    <source>
        <dbReference type="HAMAP-Rule" id="MF_01416"/>
    </source>
</evidence>
<evidence type="ECO:0000256" key="1">
    <source>
        <dbReference type="ARBA" id="ARBA00004370"/>
    </source>
</evidence>
<dbReference type="InterPro" id="IPR000711">
    <property type="entry name" value="ATPase_OSCP/dsu"/>
</dbReference>
<name>A0A8E4EZ65_9ENTR</name>
<dbReference type="SUPFAM" id="SSF47928">
    <property type="entry name" value="N-terminal domain of the delta subunit of the F1F0-ATP synthase"/>
    <property type="match status" value="1"/>
</dbReference>
<keyword evidence="8" id="KW-1003">Cell membrane</keyword>
<dbReference type="InterPro" id="IPR026015">
    <property type="entry name" value="ATP_synth_OSCP/delta_N_sf"/>
</dbReference>
<dbReference type="EMBL" id="LR890047">
    <property type="protein sequence ID" value="CAD6512833.1"/>
    <property type="molecule type" value="Genomic_DNA"/>
</dbReference>
<dbReference type="GO" id="GO:0045259">
    <property type="term" value="C:proton-transporting ATP synthase complex"/>
    <property type="evidence" value="ECO:0007669"/>
    <property type="project" value="UniProtKB-KW"/>
</dbReference>
<accession>A0A8E4EZ65</accession>
<dbReference type="HAMAP" id="MF_01416">
    <property type="entry name" value="ATP_synth_delta_bact"/>
    <property type="match status" value="1"/>
</dbReference>
<evidence type="ECO:0000256" key="7">
    <source>
        <dbReference type="ARBA" id="ARBA00023310"/>
    </source>
</evidence>
<organism evidence="9 10">
    <name type="scientific">Candidatus Profftia tarda</name>
    <dbReference type="NCBI Taxonomy" id="1177216"/>
    <lineage>
        <taxon>Bacteria</taxon>
        <taxon>Pseudomonadati</taxon>
        <taxon>Pseudomonadota</taxon>
        <taxon>Gammaproteobacteria</taxon>
        <taxon>Enterobacterales</taxon>
        <taxon>Enterobacteriaceae</taxon>
        <taxon>Candidatus Profftia</taxon>
    </lineage>
</organism>
<evidence type="ECO:0000256" key="4">
    <source>
        <dbReference type="ARBA" id="ARBA00023065"/>
    </source>
</evidence>